<name>A0ABQ5E2M5_9ASTR</name>
<evidence type="ECO:0000259" key="1">
    <source>
        <dbReference type="Pfam" id="PF00078"/>
    </source>
</evidence>
<keyword evidence="2" id="KW-0695">RNA-directed DNA polymerase</keyword>
<reference evidence="2" key="1">
    <citation type="journal article" date="2022" name="Int. J. Mol. Sci.">
        <title>Draft Genome of Tanacetum Coccineum: Genomic Comparison of Closely Related Tanacetum-Family Plants.</title>
        <authorList>
            <person name="Yamashiro T."/>
            <person name="Shiraishi A."/>
            <person name="Nakayama K."/>
            <person name="Satake H."/>
        </authorList>
    </citation>
    <scope>NUCLEOTIDE SEQUENCE</scope>
</reference>
<dbReference type="SUPFAM" id="SSF56672">
    <property type="entry name" value="DNA/RNA polymerases"/>
    <property type="match status" value="1"/>
</dbReference>
<evidence type="ECO:0000313" key="3">
    <source>
        <dbReference type="Proteomes" id="UP001151760"/>
    </source>
</evidence>
<comment type="caution">
    <text evidence="2">The sequence shown here is derived from an EMBL/GenBank/DDBJ whole genome shotgun (WGS) entry which is preliminary data.</text>
</comment>
<dbReference type="EMBL" id="BQNB010015923">
    <property type="protein sequence ID" value="GJT45696.1"/>
    <property type="molecule type" value="Genomic_DNA"/>
</dbReference>
<sequence>MIQGLKEDVNIHDIKAAANGLDETDISNRLSLLRKIEDLEHIKRLDLMQKAKVRWAIEGDENLKFFHGIVNNKLSRSRIKESRSMVDFEKAFDSLDWNFLDNIMSQMGFSQKWRKWIFGCLDLAFASVLVNGSPTKEFKIKKGLRQGDPLSPFLFIIAIEALHWSLENAQNLYRILRCFHMSSGLKVNFNKSKFFGVGVGNMETLSFASILNLQPSTLPCTYLGLPIGSNMSKGCSWKPIIDKFHNKLTSWKARTLSYGGRLTLLKSVLGALGSLHDSNLAMLGKWWWRFHSEHNTLWKNTIVSIYGRNGCLDLDSNNLRLSYSPWKTIANLHKSFSRANISLHYVFRRKVGDMSTFKFWSELWIGEQCLKDTFPRLYPLDTNNNCTINERCIQLNGNFSYYWSWRRAPTHGLEASQFKDLLEILQQFAPSKRQMGLYSG</sequence>
<gene>
    <name evidence="2" type="ORF">Tco_0954411</name>
</gene>
<dbReference type="Pfam" id="PF00078">
    <property type="entry name" value="RVT_1"/>
    <property type="match status" value="1"/>
</dbReference>
<dbReference type="InterPro" id="IPR000477">
    <property type="entry name" value="RT_dom"/>
</dbReference>
<keyword evidence="2" id="KW-0808">Transferase</keyword>
<protein>
    <submittedName>
        <fullName evidence="2">RNA-directed DNA polymerase, eukaryota, reverse transcriptase zinc-binding domain protein</fullName>
    </submittedName>
</protein>
<organism evidence="2 3">
    <name type="scientific">Tanacetum coccineum</name>
    <dbReference type="NCBI Taxonomy" id="301880"/>
    <lineage>
        <taxon>Eukaryota</taxon>
        <taxon>Viridiplantae</taxon>
        <taxon>Streptophyta</taxon>
        <taxon>Embryophyta</taxon>
        <taxon>Tracheophyta</taxon>
        <taxon>Spermatophyta</taxon>
        <taxon>Magnoliopsida</taxon>
        <taxon>eudicotyledons</taxon>
        <taxon>Gunneridae</taxon>
        <taxon>Pentapetalae</taxon>
        <taxon>asterids</taxon>
        <taxon>campanulids</taxon>
        <taxon>Asterales</taxon>
        <taxon>Asteraceae</taxon>
        <taxon>Asteroideae</taxon>
        <taxon>Anthemideae</taxon>
        <taxon>Anthemidinae</taxon>
        <taxon>Tanacetum</taxon>
    </lineage>
</organism>
<dbReference type="InterPro" id="IPR043502">
    <property type="entry name" value="DNA/RNA_pol_sf"/>
</dbReference>
<keyword evidence="2" id="KW-0548">Nucleotidyltransferase</keyword>
<dbReference type="PANTHER" id="PTHR33116">
    <property type="entry name" value="REVERSE TRANSCRIPTASE ZINC-BINDING DOMAIN-CONTAINING PROTEIN-RELATED-RELATED"/>
    <property type="match status" value="1"/>
</dbReference>
<reference evidence="2" key="2">
    <citation type="submission" date="2022-01" db="EMBL/GenBank/DDBJ databases">
        <authorList>
            <person name="Yamashiro T."/>
            <person name="Shiraishi A."/>
            <person name="Satake H."/>
            <person name="Nakayama K."/>
        </authorList>
    </citation>
    <scope>NUCLEOTIDE SEQUENCE</scope>
</reference>
<dbReference type="GO" id="GO:0003964">
    <property type="term" value="F:RNA-directed DNA polymerase activity"/>
    <property type="evidence" value="ECO:0007669"/>
    <property type="project" value="UniProtKB-KW"/>
</dbReference>
<accession>A0ABQ5E2M5</accession>
<dbReference type="Proteomes" id="UP001151760">
    <property type="component" value="Unassembled WGS sequence"/>
</dbReference>
<evidence type="ECO:0000313" key="2">
    <source>
        <dbReference type="EMBL" id="GJT45696.1"/>
    </source>
</evidence>
<proteinExistence type="predicted"/>
<keyword evidence="3" id="KW-1185">Reference proteome</keyword>
<feature type="domain" description="Reverse transcriptase" evidence="1">
    <location>
        <begin position="72"/>
        <end position="168"/>
    </location>
</feature>
<dbReference type="PANTHER" id="PTHR33116:SF77">
    <property type="entry name" value="RNA-DIRECTED DNA POLYMERASE"/>
    <property type="match status" value="1"/>
</dbReference>